<keyword evidence="1" id="KW-0472">Membrane</keyword>
<dbReference type="EMBL" id="FOBH01000005">
    <property type="protein sequence ID" value="SEL08619.1"/>
    <property type="molecule type" value="Genomic_DNA"/>
</dbReference>
<dbReference type="Pfam" id="PF03435">
    <property type="entry name" value="Sacchrp_dh_NADP"/>
    <property type="match status" value="1"/>
</dbReference>
<evidence type="ECO:0000313" key="5">
    <source>
        <dbReference type="Proteomes" id="UP000198620"/>
    </source>
</evidence>
<dbReference type="Gene3D" id="3.40.50.720">
    <property type="entry name" value="NAD(P)-binding Rossmann-like Domain"/>
    <property type="match status" value="1"/>
</dbReference>
<gene>
    <name evidence="4" type="ORF">SAMN05216387_10512</name>
</gene>
<dbReference type="RefSeq" id="WP_090828486.1">
    <property type="nucleotide sequence ID" value="NZ_FOBH01000005.1"/>
</dbReference>
<dbReference type="InterPro" id="IPR023181">
    <property type="entry name" value="Homospermid_syn-like_C"/>
</dbReference>
<name>A0A1H7MC20_9PROT</name>
<dbReference type="InterPro" id="IPR032095">
    <property type="entry name" value="Sacchrp_dh-like_C"/>
</dbReference>
<evidence type="ECO:0000259" key="3">
    <source>
        <dbReference type="Pfam" id="PF16653"/>
    </source>
</evidence>
<keyword evidence="1" id="KW-1133">Transmembrane helix</keyword>
<dbReference type="InterPro" id="IPR005097">
    <property type="entry name" value="Sacchrp_dh_NADP-bd"/>
</dbReference>
<protein>
    <submittedName>
        <fullName evidence="4">Homospermidine synthase</fullName>
    </submittedName>
</protein>
<organism evidence="4 5">
    <name type="scientific">Nitrosovibrio tenuis</name>
    <dbReference type="NCBI Taxonomy" id="1233"/>
    <lineage>
        <taxon>Bacteria</taxon>
        <taxon>Pseudomonadati</taxon>
        <taxon>Pseudomonadota</taxon>
        <taxon>Betaproteobacteria</taxon>
        <taxon>Nitrosomonadales</taxon>
        <taxon>Nitrosomonadaceae</taxon>
        <taxon>Nitrosovibrio</taxon>
    </lineage>
</organism>
<evidence type="ECO:0000259" key="2">
    <source>
        <dbReference type="Pfam" id="PF03435"/>
    </source>
</evidence>
<accession>A0A1H7MC20</accession>
<dbReference type="Pfam" id="PF16653">
    <property type="entry name" value="Sacchrp_dh_C"/>
    <property type="match status" value="1"/>
</dbReference>
<keyword evidence="1" id="KW-0812">Transmembrane</keyword>
<sequence length="474" mass="52899">METKAYTKHAQLAGSLIIVGFGSIAQAALPLILRHLEIRPGQITVISADENGKLIAQEFGVTFILHPLTEENYAAVLEPYLNKGDFLLNLSVDVSSIALMELCWHRGALYLDTCIEPWLGGYTDRSIPASLRSNYALREKALAFGREKPKGATAIIAQGANPGLASTFVKRALLDIAADIGLPVEKPASHTEWAELAFRLNIKAIHIAERDTQVAEHRKRRDEFINTWSVDGFVGEALQPSELGWGTHERHWPEGGARHKFGCDAAIYLNRPGAATRIRSWTPLTGPYHGFLITHGESISIADHLTLRRNEKVVYRPTVHYAYHPCDDAVLSLHELAGRNWHLQANKRILRDDITDGMDELGVLLMGHAKGAYWYGSRLSIREVRQLAPYNNATSLQVAAGVLAGMAWALQHPYEGVIEPDDIDYETALEIARPYLGEITGIYSDWTPLRDRGWLFSEDVDSEDPWQFKNIRVT</sequence>
<feature type="domain" description="Saccharopine dehydrogenase-like C-terminal" evidence="3">
    <location>
        <begin position="159"/>
        <end position="440"/>
    </location>
</feature>
<feature type="domain" description="Saccharopine dehydrogenase NADP binding" evidence="2">
    <location>
        <begin position="17"/>
        <end position="155"/>
    </location>
</feature>
<dbReference type="Gene3D" id="3.30.360.30">
    <property type="entry name" value="homospermidine synthase like"/>
    <property type="match status" value="1"/>
</dbReference>
<dbReference type="OrthoDB" id="9767495at2"/>
<dbReference type="Proteomes" id="UP000198620">
    <property type="component" value="Unassembled WGS sequence"/>
</dbReference>
<proteinExistence type="predicted"/>
<keyword evidence="5" id="KW-1185">Reference proteome</keyword>
<dbReference type="AlphaFoldDB" id="A0A1H7MC20"/>
<reference evidence="4 5" key="1">
    <citation type="submission" date="2016-10" db="EMBL/GenBank/DDBJ databases">
        <authorList>
            <person name="de Groot N.N."/>
        </authorList>
    </citation>
    <scope>NUCLEOTIDE SEQUENCE [LARGE SCALE GENOMIC DNA]</scope>
    <source>
        <strain evidence="4 5">Nv1</strain>
    </source>
</reference>
<evidence type="ECO:0000256" key="1">
    <source>
        <dbReference type="SAM" id="Phobius"/>
    </source>
</evidence>
<feature type="transmembrane region" description="Helical" evidence="1">
    <location>
        <begin position="12"/>
        <end position="33"/>
    </location>
</feature>
<evidence type="ECO:0000313" key="4">
    <source>
        <dbReference type="EMBL" id="SEL08619.1"/>
    </source>
</evidence>